<dbReference type="PANTHER" id="PTHR42760">
    <property type="entry name" value="SHORT-CHAIN DEHYDROGENASES/REDUCTASES FAMILY MEMBER"/>
    <property type="match status" value="1"/>
</dbReference>
<evidence type="ECO:0000313" key="5">
    <source>
        <dbReference type="Proteomes" id="UP000254978"/>
    </source>
</evidence>
<dbReference type="PROSITE" id="PS00061">
    <property type="entry name" value="ADH_SHORT"/>
    <property type="match status" value="1"/>
</dbReference>
<dbReference type="InterPro" id="IPR057326">
    <property type="entry name" value="KR_dom"/>
</dbReference>
<dbReference type="EC" id="1.1.1.100" evidence="4"/>
<keyword evidence="5" id="KW-1185">Reference proteome</keyword>
<gene>
    <name evidence="4" type="primary">fabG_43</name>
    <name evidence="4" type="ORF">NCTC10821_05169</name>
</gene>
<dbReference type="CDD" id="cd05233">
    <property type="entry name" value="SDR_c"/>
    <property type="match status" value="1"/>
</dbReference>
<dbReference type="OrthoDB" id="286404at2"/>
<feature type="domain" description="Ketoreductase" evidence="3">
    <location>
        <begin position="6"/>
        <end position="175"/>
    </location>
</feature>
<dbReference type="SMART" id="SM00822">
    <property type="entry name" value="PKS_KR"/>
    <property type="match status" value="1"/>
</dbReference>
<dbReference type="SUPFAM" id="SSF51735">
    <property type="entry name" value="NAD(P)-binding Rossmann-fold domains"/>
    <property type="match status" value="1"/>
</dbReference>
<dbReference type="PRINTS" id="PR00080">
    <property type="entry name" value="SDRFAMILY"/>
</dbReference>
<dbReference type="InterPro" id="IPR002347">
    <property type="entry name" value="SDR_fam"/>
</dbReference>
<dbReference type="GO" id="GO:0030497">
    <property type="term" value="P:fatty acid elongation"/>
    <property type="evidence" value="ECO:0007669"/>
    <property type="project" value="TreeGrafter"/>
</dbReference>
<dbReference type="EMBL" id="UGQT01000001">
    <property type="protein sequence ID" value="STZ61612.1"/>
    <property type="molecule type" value="Genomic_DNA"/>
</dbReference>
<dbReference type="InterPro" id="IPR036291">
    <property type="entry name" value="NAD(P)-bd_dom_sf"/>
</dbReference>
<evidence type="ECO:0000256" key="1">
    <source>
        <dbReference type="ARBA" id="ARBA00006484"/>
    </source>
</evidence>
<evidence type="ECO:0000313" key="4">
    <source>
        <dbReference type="EMBL" id="STZ61612.1"/>
    </source>
</evidence>
<protein>
    <submittedName>
        <fullName evidence="4">Short-chain dehydrogenase/reductase SDR</fullName>
        <ecNumber evidence="4">1.1.1.100</ecNumber>
    </submittedName>
</protein>
<sequence>MNLTGKRALITGGTAGIGLACARLFARAGATVTVCGRDAERGRQAAHGIATFIQADLADVWSVHTLIEQAGDIDILVNNAALFPGAMTIDQDVDVLRRTLEVNIIGTYVLTQGLVAGMLARGHGSIVNVTSLVASKGVPGASVYSASKAAVEALTRSWATEFAPHGIRVNSVAPGPTATEGVTAVWGDTNDELGRGLPMARTGMPEEIAEAVLYLASPHSSFITGALLPVDGGGAAA</sequence>
<dbReference type="Proteomes" id="UP000254978">
    <property type="component" value="Unassembled WGS sequence"/>
</dbReference>
<dbReference type="GO" id="GO:0004316">
    <property type="term" value="F:3-oxoacyl-[acyl-carrier-protein] reductase (NADPH) activity"/>
    <property type="evidence" value="ECO:0007669"/>
    <property type="project" value="UniProtKB-EC"/>
</dbReference>
<evidence type="ECO:0000256" key="2">
    <source>
        <dbReference type="ARBA" id="ARBA00023002"/>
    </source>
</evidence>
<dbReference type="FunFam" id="3.40.50.720:FF:000084">
    <property type="entry name" value="Short-chain dehydrogenase reductase"/>
    <property type="match status" value="1"/>
</dbReference>
<organism evidence="4 5">
    <name type="scientific">Mycolicibacterium tokaiense</name>
    <dbReference type="NCBI Taxonomy" id="39695"/>
    <lineage>
        <taxon>Bacteria</taxon>
        <taxon>Bacillati</taxon>
        <taxon>Actinomycetota</taxon>
        <taxon>Actinomycetes</taxon>
        <taxon>Mycobacteriales</taxon>
        <taxon>Mycobacteriaceae</taxon>
        <taxon>Mycolicibacterium</taxon>
    </lineage>
</organism>
<dbReference type="InterPro" id="IPR020904">
    <property type="entry name" value="Sc_DH/Rdtase_CS"/>
</dbReference>
<dbReference type="PROSITE" id="PS51257">
    <property type="entry name" value="PROKAR_LIPOPROTEIN"/>
    <property type="match status" value="1"/>
</dbReference>
<reference evidence="4 5" key="1">
    <citation type="submission" date="2018-06" db="EMBL/GenBank/DDBJ databases">
        <authorList>
            <consortium name="Pathogen Informatics"/>
            <person name="Doyle S."/>
        </authorList>
    </citation>
    <scope>NUCLEOTIDE SEQUENCE [LARGE SCALE GENOMIC DNA]</scope>
    <source>
        <strain evidence="4 5">NCTC10821</strain>
    </source>
</reference>
<dbReference type="PANTHER" id="PTHR42760:SF129">
    <property type="entry name" value="OXIDOREDUCTASE"/>
    <property type="match status" value="1"/>
</dbReference>
<proteinExistence type="inferred from homology"/>
<keyword evidence="2 4" id="KW-0560">Oxidoreductase</keyword>
<dbReference type="PRINTS" id="PR00081">
    <property type="entry name" value="GDHRDH"/>
</dbReference>
<name>A0A378TLB4_9MYCO</name>
<comment type="similarity">
    <text evidence="1">Belongs to the short-chain dehydrogenases/reductases (SDR) family.</text>
</comment>
<evidence type="ECO:0000259" key="3">
    <source>
        <dbReference type="SMART" id="SM00822"/>
    </source>
</evidence>
<dbReference type="AlphaFoldDB" id="A0A378TLB4"/>
<accession>A0A378TLB4</accession>
<dbReference type="Pfam" id="PF13561">
    <property type="entry name" value="adh_short_C2"/>
    <property type="match status" value="1"/>
</dbReference>
<dbReference type="RefSeq" id="WP_115280506.1">
    <property type="nucleotide sequence ID" value="NZ_AP022600.1"/>
</dbReference>
<dbReference type="Gene3D" id="3.40.50.720">
    <property type="entry name" value="NAD(P)-binding Rossmann-like Domain"/>
    <property type="match status" value="1"/>
</dbReference>